<feature type="transmembrane region" description="Helical" evidence="1">
    <location>
        <begin position="12"/>
        <end position="30"/>
    </location>
</feature>
<evidence type="ECO:0000313" key="3">
    <source>
        <dbReference type="Proteomes" id="UP000244722"/>
    </source>
</evidence>
<keyword evidence="3" id="KW-1185">Reference proteome</keyword>
<comment type="caution">
    <text evidence="2">The sequence shown here is derived from an EMBL/GenBank/DDBJ whole genome shotgun (WGS) entry which is preliminary data.</text>
</comment>
<proteinExistence type="predicted"/>
<evidence type="ECO:0000256" key="1">
    <source>
        <dbReference type="SAM" id="Phobius"/>
    </source>
</evidence>
<dbReference type="EMBL" id="NESQ01000156">
    <property type="protein sequence ID" value="PUU77276.1"/>
    <property type="molecule type" value="Genomic_DNA"/>
</dbReference>
<name>A0A2T6ZP75_TUBBO</name>
<gene>
    <name evidence="2" type="ORF">B9Z19DRAFT_1065952</name>
</gene>
<keyword evidence="1" id="KW-1133">Transmembrane helix</keyword>
<dbReference type="AlphaFoldDB" id="A0A2T6ZP75"/>
<reference evidence="2 3" key="1">
    <citation type="submission" date="2017-04" db="EMBL/GenBank/DDBJ databases">
        <title>Draft genome sequence of Tuber borchii Vittad., a whitish edible truffle.</title>
        <authorList>
            <consortium name="DOE Joint Genome Institute"/>
            <person name="Murat C."/>
            <person name="Kuo A."/>
            <person name="Barry K.W."/>
            <person name="Clum A."/>
            <person name="Dockter R.B."/>
            <person name="Fauchery L."/>
            <person name="Iotti M."/>
            <person name="Kohler A."/>
            <person name="Labutti K."/>
            <person name="Lindquist E.A."/>
            <person name="Lipzen A."/>
            <person name="Ohm R.A."/>
            <person name="Wang M."/>
            <person name="Grigoriev I.V."/>
            <person name="Zambonelli A."/>
            <person name="Martin F.M."/>
        </authorList>
    </citation>
    <scope>NUCLEOTIDE SEQUENCE [LARGE SCALE GENOMIC DNA]</scope>
    <source>
        <strain evidence="2 3">Tbo3840</strain>
    </source>
</reference>
<keyword evidence="1" id="KW-0812">Transmembrane</keyword>
<evidence type="ECO:0000313" key="2">
    <source>
        <dbReference type="EMBL" id="PUU77276.1"/>
    </source>
</evidence>
<sequence length="101" mass="11524">MSELSSAWQDFLLYYAVPLTTIGAAIILVMEHRIRPRPIKVIMEPNDHDLRCGCRTELVQIRSQLDDLEIHMARHDADFEGMPYQGAPDRTHIPGAVVKEL</sequence>
<keyword evidence="1" id="KW-0472">Membrane</keyword>
<accession>A0A2T6ZP75</accession>
<protein>
    <submittedName>
        <fullName evidence="2">Uncharacterized protein</fullName>
    </submittedName>
</protein>
<organism evidence="2 3">
    <name type="scientific">Tuber borchii</name>
    <name type="common">White truffle</name>
    <dbReference type="NCBI Taxonomy" id="42251"/>
    <lineage>
        <taxon>Eukaryota</taxon>
        <taxon>Fungi</taxon>
        <taxon>Dikarya</taxon>
        <taxon>Ascomycota</taxon>
        <taxon>Pezizomycotina</taxon>
        <taxon>Pezizomycetes</taxon>
        <taxon>Pezizales</taxon>
        <taxon>Tuberaceae</taxon>
        <taxon>Tuber</taxon>
    </lineage>
</organism>
<dbReference type="Proteomes" id="UP000244722">
    <property type="component" value="Unassembled WGS sequence"/>
</dbReference>